<dbReference type="GO" id="GO:0008270">
    <property type="term" value="F:zinc ion binding"/>
    <property type="evidence" value="ECO:0007669"/>
    <property type="project" value="InterPro"/>
</dbReference>
<feature type="domain" description="HNH nuclease" evidence="1">
    <location>
        <begin position="47"/>
        <end position="104"/>
    </location>
</feature>
<sequence length="160" mass="17913">MRKTCRYCGGTHATGETCPQKPVAQKYVRKKIRRDVDAFRSTAAWTAKSAEIRERDLYCCRLCLAEGRITMHDLGVHHIVPLMADFNKRLDNENLITLCASHHRQADAGRIPRAELAALAAQPAMLGQTQYPPGGKAIRTRKKARPPCNPAAHKIPEIKF</sequence>
<dbReference type="InterPro" id="IPR002711">
    <property type="entry name" value="HNH"/>
</dbReference>
<name>A0A8S5PBH7_9CAUD</name>
<evidence type="ECO:0000313" key="2">
    <source>
        <dbReference type="EMBL" id="DAE04535.1"/>
    </source>
</evidence>
<evidence type="ECO:0000259" key="1">
    <source>
        <dbReference type="SMART" id="SM00507"/>
    </source>
</evidence>
<dbReference type="GO" id="GO:0003676">
    <property type="term" value="F:nucleic acid binding"/>
    <property type="evidence" value="ECO:0007669"/>
    <property type="project" value="InterPro"/>
</dbReference>
<reference evidence="2" key="1">
    <citation type="journal article" date="2021" name="Proc. Natl. Acad. Sci. U.S.A.">
        <title>A Catalog of Tens of Thousands of Viruses from Human Metagenomes Reveals Hidden Associations with Chronic Diseases.</title>
        <authorList>
            <person name="Tisza M.J."/>
            <person name="Buck C.B."/>
        </authorList>
    </citation>
    <scope>NUCLEOTIDE SEQUENCE</scope>
    <source>
        <strain evidence="2">Ct0UO21</strain>
    </source>
</reference>
<dbReference type="GO" id="GO:0004519">
    <property type="term" value="F:endonuclease activity"/>
    <property type="evidence" value="ECO:0007669"/>
    <property type="project" value="InterPro"/>
</dbReference>
<dbReference type="SMART" id="SM00507">
    <property type="entry name" value="HNHc"/>
    <property type="match status" value="1"/>
</dbReference>
<dbReference type="Pfam" id="PF01844">
    <property type="entry name" value="HNH"/>
    <property type="match status" value="1"/>
</dbReference>
<dbReference type="EMBL" id="BK015390">
    <property type="protein sequence ID" value="DAE04535.1"/>
    <property type="molecule type" value="Genomic_DNA"/>
</dbReference>
<accession>A0A8S5PBH7</accession>
<dbReference type="CDD" id="cd00085">
    <property type="entry name" value="HNHc"/>
    <property type="match status" value="1"/>
</dbReference>
<proteinExistence type="predicted"/>
<protein>
    <submittedName>
        <fullName evidence="2">NinG recombination protein</fullName>
    </submittedName>
</protein>
<dbReference type="InterPro" id="IPR003615">
    <property type="entry name" value="HNH_nuc"/>
</dbReference>
<dbReference type="Gene3D" id="1.10.30.50">
    <property type="match status" value="1"/>
</dbReference>
<organism evidence="2">
    <name type="scientific">Siphoviridae sp. ct0UO21</name>
    <dbReference type="NCBI Taxonomy" id="2825293"/>
    <lineage>
        <taxon>Viruses</taxon>
        <taxon>Duplodnaviria</taxon>
        <taxon>Heunggongvirae</taxon>
        <taxon>Uroviricota</taxon>
        <taxon>Caudoviricetes</taxon>
    </lineage>
</organism>